<dbReference type="Gene3D" id="3.40.630.10">
    <property type="entry name" value="Zn peptidases"/>
    <property type="match status" value="1"/>
</dbReference>
<evidence type="ECO:0000256" key="2">
    <source>
        <dbReference type="ARBA" id="ARBA00022801"/>
    </source>
</evidence>
<gene>
    <name evidence="4" type="primary">yxeP_44</name>
    <name evidence="4" type="ORF">SDC9_143308</name>
</gene>
<dbReference type="Pfam" id="PF07687">
    <property type="entry name" value="M20_dimer"/>
    <property type="match status" value="1"/>
</dbReference>
<dbReference type="FunFam" id="3.30.70.360:FF:000014">
    <property type="entry name" value="N-acyl-L-amino acid amidohydrolase"/>
    <property type="match status" value="1"/>
</dbReference>
<dbReference type="Gene3D" id="3.30.70.360">
    <property type="match status" value="1"/>
</dbReference>
<proteinExistence type="inferred from homology"/>
<dbReference type="PANTHER" id="PTHR11014:SF63">
    <property type="entry name" value="METALLOPEPTIDASE, PUTATIVE (AFU_ORTHOLOGUE AFUA_6G09600)-RELATED"/>
    <property type="match status" value="1"/>
</dbReference>
<name>A0A645E3L2_9ZZZZ</name>
<dbReference type="SUPFAM" id="SSF55031">
    <property type="entry name" value="Bacterial exopeptidase dimerisation domain"/>
    <property type="match status" value="1"/>
</dbReference>
<dbReference type="PIRSF" id="PIRSF005962">
    <property type="entry name" value="Pept_M20D_amidohydro"/>
    <property type="match status" value="1"/>
</dbReference>
<comment type="caution">
    <text evidence="4">The sequence shown here is derived from an EMBL/GenBank/DDBJ whole genome shotgun (WGS) entry which is preliminary data.</text>
</comment>
<dbReference type="InterPro" id="IPR011650">
    <property type="entry name" value="Peptidase_M20_dimer"/>
</dbReference>
<dbReference type="InterPro" id="IPR036264">
    <property type="entry name" value="Bact_exopeptidase_dim_dom"/>
</dbReference>
<dbReference type="EMBL" id="VSSQ01042555">
    <property type="protein sequence ID" value="MPM96151.1"/>
    <property type="molecule type" value="Genomic_DNA"/>
</dbReference>
<dbReference type="SUPFAM" id="SSF53187">
    <property type="entry name" value="Zn-dependent exopeptidases"/>
    <property type="match status" value="1"/>
</dbReference>
<dbReference type="InterPro" id="IPR017439">
    <property type="entry name" value="Amidohydrolase"/>
</dbReference>
<dbReference type="PANTHER" id="PTHR11014">
    <property type="entry name" value="PEPTIDASE M20 FAMILY MEMBER"/>
    <property type="match status" value="1"/>
</dbReference>
<dbReference type="AlphaFoldDB" id="A0A645E3L2"/>
<sequence>MGLTVHRFEGHPGCTAMILGGKAKPGCKTVALRADIDALPVEEKTGLAFASENSGVMHACGHDNHIAMLLGAAHILCEIKDELQGNVKLFFQSAEETCHGAEYYVAEGVLDDVDAIYGQHIWAGLQAPYINVQPGVRMASCDNFTITVEGVSAHGSAPHLGTDAVVAAASIILNLQTIVSRNNDPLNPLVVTVGEIHGGQRFNIIANKVVMEGTCRTHSREMREKIEPLLRRIVDETAAAFGAKATLLYEKFPGPVINDHDDLNQIAHDAAVTLYGEESLRELPKMMGSEDFAYFMEKVPGVFGFLGSYDEKSGCIYSNHNDRYDVVEDALKRGAAMHAQFAADYLAAKAPRE</sequence>
<accession>A0A645E3L2</accession>
<dbReference type="NCBIfam" id="TIGR01891">
    <property type="entry name" value="amidohydrolases"/>
    <property type="match status" value="1"/>
</dbReference>
<evidence type="ECO:0000313" key="4">
    <source>
        <dbReference type="EMBL" id="MPM96151.1"/>
    </source>
</evidence>
<keyword evidence="2 4" id="KW-0378">Hydrolase</keyword>
<evidence type="ECO:0000256" key="1">
    <source>
        <dbReference type="ARBA" id="ARBA00006153"/>
    </source>
</evidence>
<feature type="domain" description="Peptidase M20 dimerisation" evidence="3">
    <location>
        <begin position="144"/>
        <end position="238"/>
    </location>
</feature>
<dbReference type="Pfam" id="PF01546">
    <property type="entry name" value="Peptidase_M20"/>
    <property type="match status" value="1"/>
</dbReference>
<dbReference type="EC" id="3.-.-.-" evidence="4"/>
<organism evidence="4">
    <name type="scientific">bioreactor metagenome</name>
    <dbReference type="NCBI Taxonomy" id="1076179"/>
    <lineage>
        <taxon>unclassified sequences</taxon>
        <taxon>metagenomes</taxon>
        <taxon>ecological metagenomes</taxon>
    </lineage>
</organism>
<evidence type="ECO:0000259" key="3">
    <source>
        <dbReference type="Pfam" id="PF07687"/>
    </source>
</evidence>
<reference evidence="4" key="1">
    <citation type="submission" date="2019-08" db="EMBL/GenBank/DDBJ databases">
        <authorList>
            <person name="Kucharzyk K."/>
            <person name="Murdoch R.W."/>
            <person name="Higgins S."/>
            <person name="Loffler F."/>
        </authorList>
    </citation>
    <scope>NUCLEOTIDE SEQUENCE</scope>
</reference>
<protein>
    <submittedName>
        <fullName evidence="4">Putative hydrolase YxeP</fullName>
        <ecNumber evidence="4">3.-.-.-</ecNumber>
    </submittedName>
</protein>
<dbReference type="InterPro" id="IPR002933">
    <property type="entry name" value="Peptidase_M20"/>
</dbReference>
<dbReference type="GO" id="GO:0016787">
    <property type="term" value="F:hydrolase activity"/>
    <property type="evidence" value="ECO:0007669"/>
    <property type="project" value="UniProtKB-KW"/>
</dbReference>
<comment type="similarity">
    <text evidence="1">Belongs to the peptidase M20 family.</text>
</comment>